<evidence type="ECO:0000313" key="3">
    <source>
        <dbReference type="EMBL" id="MFB9682037.1"/>
    </source>
</evidence>
<dbReference type="PANTHER" id="PTHR24320:SF148">
    <property type="entry name" value="NAD(P)-BINDING ROSSMANN-FOLD SUPERFAMILY PROTEIN"/>
    <property type="match status" value="1"/>
</dbReference>
<accession>A0ABV5TSN3</accession>
<organism evidence="3 4">
    <name type="scientific">Streptosporangium vulgare</name>
    <dbReference type="NCBI Taxonomy" id="46190"/>
    <lineage>
        <taxon>Bacteria</taxon>
        <taxon>Bacillati</taxon>
        <taxon>Actinomycetota</taxon>
        <taxon>Actinomycetes</taxon>
        <taxon>Streptosporangiales</taxon>
        <taxon>Streptosporangiaceae</taxon>
        <taxon>Streptosporangium</taxon>
    </lineage>
</organism>
<sequence length="311" mass="32407">MIEPISPVTPFTARSTAAEVVRGVDLTGRRAVVTGGASGIGIETARALAGAGAEVTLAVRDPRAGERVAAEIGGRVRVASLDLADQGSVAAFTAAWDGPLHILVNNAGVMMTPELRTPQGWELQFATNHLGHFALATGLHRALAAAGRARVVALSSVAHLREPVDFDDLHFRVRAYDARAAYAQSKTANALFAVEANRRWADDGITVNAVHPGAILTNLTRHMSREDLDASVASGYVFKTPEQGAATSVLVAVSPLLEGVGGRYFEDCAPARRHVPGTSGGVADHALDPGAADRLWRVSVDTLGAFGTLGA</sequence>
<dbReference type="RefSeq" id="WP_344749716.1">
    <property type="nucleotide sequence ID" value="NZ_BAAAWW010000205.1"/>
</dbReference>
<comment type="caution">
    <text evidence="3">The sequence shown here is derived from an EMBL/GenBank/DDBJ whole genome shotgun (WGS) entry which is preliminary data.</text>
</comment>
<dbReference type="InterPro" id="IPR002347">
    <property type="entry name" value="SDR_fam"/>
</dbReference>
<evidence type="ECO:0000256" key="1">
    <source>
        <dbReference type="ARBA" id="ARBA00006484"/>
    </source>
</evidence>
<comment type="similarity">
    <text evidence="1">Belongs to the short-chain dehydrogenases/reductases (SDR) family.</text>
</comment>
<proteinExistence type="inferred from homology"/>
<reference evidence="3 4" key="1">
    <citation type="submission" date="2024-09" db="EMBL/GenBank/DDBJ databases">
        <authorList>
            <person name="Sun Q."/>
            <person name="Mori K."/>
        </authorList>
    </citation>
    <scope>NUCLEOTIDE SEQUENCE [LARGE SCALE GENOMIC DNA]</scope>
    <source>
        <strain evidence="3 4">JCM 3028</strain>
    </source>
</reference>
<dbReference type="PANTHER" id="PTHR24320">
    <property type="entry name" value="RETINOL DEHYDROGENASE"/>
    <property type="match status" value="1"/>
</dbReference>
<keyword evidence="2" id="KW-0560">Oxidoreductase</keyword>
<dbReference type="EMBL" id="JBHMBS010000044">
    <property type="protein sequence ID" value="MFB9682037.1"/>
    <property type="molecule type" value="Genomic_DNA"/>
</dbReference>
<dbReference type="Gene3D" id="3.40.50.720">
    <property type="entry name" value="NAD(P)-binding Rossmann-like Domain"/>
    <property type="match status" value="1"/>
</dbReference>
<dbReference type="Proteomes" id="UP001589610">
    <property type="component" value="Unassembled WGS sequence"/>
</dbReference>
<dbReference type="PRINTS" id="PR00081">
    <property type="entry name" value="GDHRDH"/>
</dbReference>
<evidence type="ECO:0000256" key="2">
    <source>
        <dbReference type="ARBA" id="ARBA00023002"/>
    </source>
</evidence>
<keyword evidence="4" id="KW-1185">Reference proteome</keyword>
<dbReference type="SUPFAM" id="SSF51735">
    <property type="entry name" value="NAD(P)-binding Rossmann-fold domains"/>
    <property type="match status" value="1"/>
</dbReference>
<evidence type="ECO:0000313" key="4">
    <source>
        <dbReference type="Proteomes" id="UP001589610"/>
    </source>
</evidence>
<dbReference type="InterPro" id="IPR036291">
    <property type="entry name" value="NAD(P)-bd_dom_sf"/>
</dbReference>
<dbReference type="Pfam" id="PF00106">
    <property type="entry name" value="adh_short"/>
    <property type="match status" value="1"/>
</dbReference>
<name>A0ABV5TSN3_9ACTN</name>
<protein>
    <submittedName>
        <fullName evidence="3">SDR family NAD(P)-dependent oxidoreductase</fullName>
    </submittedName>
</protein>
<gene>
    <name evidence="3" type="ORF">ACFFRH_41760</name>
</gene>